<evidence type="ECO:0000313" key="1">
    <source>
        <dbReference type="EMBL" id="CAH2098623.1"/>
    </source>
</evidence>
<gene>
    <name evidence="1" type="ORF">EEDITHA_LOCUS13722</name>
</gene>
<dbReference type="EMBL" id="CAKOGL010000020">
    <property type="protein sequence ID" value="CAH2098623.1"/>
    <property type="molecule type" value="Genomic_DNA"/>
</dbReference>
<dbReference type="Proteomes" id="UP001153954">
    <property type="component" value="Unassembled WGS sequence"/>
</dbReference>
<organism evidence="1 2">
    <name type="scientific">Euphydryas editha</name>
    <name type="common">Edith's checkerspot</name>
    <dbReference type="NCBI Taxonomy" id="104508"/>
    <lineage>
        <taxon>Eukaryota</taxon>
        <taxon>Metazoa</taxon>
        <taxon>Ecdysozoa</taxon>
        <taxon>Arthropoda</taxon>
        <taxon>Hexapoda</taxon>
        <taxon>Insecta</taxon>
        <taxon>Pterygota</taxon>
        <taxon>Neoptera</taxon>
        <taxon>Endopterygota</taxon>
        <taxon>Lepidoptera</taxon>
        <taxon>Glossata</taxon>
        <taxon>Ditrysia</taxon>
        <taxon>Papilionoidea</taxon>
        <taxon>Nymphalidae</taxon>
        <taxon>Nymphalinae</taxon>
        <taxon>Euphydryas</taxon>
    </lineage>
</organism>
<protein>
    <submittedName>
        <fullName evidence="1">Uncharacterized protein</fullName>
    </submittedName>
</protein>
<sequence>MRPLNGATLRSRAVPGALNRIPGVPPSRSLAVGSSSSAIATVQLLLPTFPWCTTRRSPTVAPRLEMNLTKTKTMTNNSWKRRSRSRRREVEKYIYLDKLISFNENSNLLEIERRVQLTWNKYWLLKEIFKSNMTIDIKTQVVNSSLLPCLTYGCQTWNFTTKAANKISTCQRGLERSKHVSL</sequence>
<dbReference type="AlphaFoldDB" id="A0AAU9UHN8"/>
<name>A0AAU9UHN8_EUPED</name>
<keyword evidence="2" id="KW-1185">Reference proteome</keyword>
<proteinExistence type="predicted"/>
<accession>A0AAU9UHN8</accession>
<evidence type="ECO:0000313" key="2">
    <source>
        <dbReference type="Proteomes" id="UP001153954"/>
    </source>
</evidence>
<comment type="caution">
    <text evidence="1">The sequence shown here is derived from an EMBL/GenBank/DDBJ whole genome shotgun (WGS) entry which is preliminary data.</text>
</comment>
<reference evidence="1" key="1">
    <citation type="submission" date="2022-03" db="EMBL/GenBank/DDBJ databases">
        <authorList>
            <person name="Tunstrom K."/>
        </authorList>
    </citation>
    <scope>NUCLEOTIDE SEQUENCE</scope>
</reference>